<dbReference type="AlphaFoldDB" id="Q1IMY5"/>
<accession>Q1IMY5</accession>
<evidence type="ECO:0000256" key="2">
    <source>
        <dbReference type="ARBA" id="ARBA00005684"/>
    </source>
</evidence>
<dbReference type="HOGENOM" id="CLU_014132_1_0_0"/>
<dbReference type="EC" id="2.4.1.25" evidence="3 10"/>
<dbReference type="eggNOG" id="COG1640">
    <property type="taxonomic scope" value="Bacteria"/>
</dbReference>
<evidence type="ECO:0000313" key="12">
    <source>
        <dbReference type="EMBL" id="ABF41765.1"/>
    </source>
</evidence>
<dbReference type="RefSeq" id="WP_011523566.1">
    <property type="nucleotide sequence ID" value="NC_008009.1"/>
</dbReference>
<dbReference type="STRING" id="204669.Acid345_2764"/>
<keyword evidence="7 10" id="KW-0119">Carbohydrate metabolism</keyword>
<dbReference type="GO" id="GO:0005975">
    <property type="term" value="P:carbohydrate metabolic process"/>
    <property type="evidence" value="ECO:0007669"/>
    <property type="project" value="InterPro"/>
</dbReference>
<evidence type="ECO:0000256" key="3">
    <source>
        <dbReference type="ARBA" id="ARBA00012560"/>
    </source>
</evidence>
<dbReference type="OrthoDB" id="9811841at2"/>
<evidence type="ECO:0000256" key="1">
    <source>
        <dbReference type="ARBA" id="ARBA00000439"/>
    </source>
</evidence>
<keyword evidence="13" id="KW-1185">Reference proteome</keyword>
<dbReference type="InterPro" id="IPR017853">
    <property type="entry name" value="GH"/>
</dbReference>
<dbReference type="Proteomes" id="UP000002432">
    <property type="component" value="Chromosome"/>
</dbReference>
<keyword evidence="6 10" id="KW-0808">Transferase</keyword>
<comment type="similarity">
    <text evidence="2 10">Belongs to the disproportionating enzyme family.</text>
</comment>
<evidence type="ECO:0000256" key="10">
    <source>
        <dbReference type="RuleBase" id="RU361207"/>
    </source>
</evidence>
<dbReference type="Pfam" id="PF02446">
    <property type="entry name" value="Glyco_hydro_77"/>
    <property type="match status" value="1"/>
</dbReference>
<dbReference type="CAZy" id="GH77">
    <property type="family name" value="Glycoside Hydrolase Family 77"/>
</dbReference>
<proteinExistence type="inferred from homology"/>
<evidence type="ECO:0000256" key="11">
    <source>
        <dbReference type="SAM" id="MobiDB-lite"/>
    </source>
</evidence>
<dbReference type="EMBL" id="CP000360">
    <property type="protein sequence ID" value="ABF41765.1"/>
    <property type="molecule type" value="Genomic_DNA"/>
</dbReference>
<evidence type="ECO:0000256" key="5">
    <source>
        <dbReference type="ARBA" id="ARBA00022676"/>
    </source>
</evidence>
<dbReference type="GO" id="GO:0004134">
    <property type="term" value="F:4-alpha-glucanotransferase activity"/>
    <property type="evidence" value="ECO:0007669"/>
    <property type="project" value="UniProtKB-EC"/>
</dbReference>
<evidence type="ECO:0000313" key="13">
    <source>
        <dbReference type="Proteomes" id="UP000002432"/>
    </source>
</evidence>
<evidence type="ECO:0000256" key="8">
    <source>
        <dbReference type="ARBA" id="ARBA00031423"/>
    </source>
</evidence>
<dbReference type="EnsemblBacteria" id="ABF41765">
    <property type="protein sequence ID" value="ABF41765"/>
    <property type="gene ID" value="Acid345_2764"/>
</dbReference>
<comment type="catalytic activity">
    <reaction evidence="1 10">
        <text>Transfers a segment of a (1-&gt;4)-alpha-D-glucan to a new position in an acceptor, which may be glucose or a (1-&gt;4)-alpha-D-glucan.</text>
        <dbReference type="EC" id="2.4.1.25"/>
    </reaction>
</comment>
<organism evidence="12 13">
    <name type="scientific">Koribacter versatilis (strain Ellin345)</name>
    <dbReference type="NCBI Taxonomy" id="204669"/>
    <lineage>
        <taxon>Bacteria</taxon>
        <taxon>Pseudomonadati</taxon>
        <taxon>Acidobacteriota</taxon>
        <taxon>Terriglobia</taxon>
        <taxon>Terriglobales</taxon>
        <taxon>Candidatus Korobacteraceae</taxon>
        <taxon>Candidatus Korobacter</taxon>
    </lineage>
</organism>
<dbReference type="SUPFAM" id="SSF51445">
    <property type="entry name" value="(Trans)glycosidases"/>
    <property type="match status" value="1"/>
</dbReference>
<dbReference type="InterPro" id="IPR003385">
    <property type="entry name" value="Glyco_hydro_77"/>
</dbReference>
<sequence length="517" mass="58840">MFTKRASGILLHPSSLPSRGGIGDFGPAAYEFVNWLAEGKQTLWQILPLGPPGIGNSPYSSTSAFAGNIVLISLERLAERGMLDNAALKSLPESDGSRVNFENVLKVKLPLLRQAAESFLKNAYGNSRERFNRFCRDNTWWLDDFVLFDALRERYQGASWNTWPTEISHCQPEAIAKTRSELAHELEVAKFLQFAFFEQWGALRNYCHQRRIRIVGDVAIFVSYDSADVWTHRDIFRLRDVEPEVVAGVPPDAFSDTGQRWGNPLYDWNRLRERGYDWWVSRMRWAHTWCDILRIDHFRGFESYWEIPADEPTAIHGSWAKGPADEFFHVINRELGELPFIAEDLGMITPEVHQLRERLKIPGMRVLQFAFGDRGAHMYLPHRYDTNTVVYTGTHDNDTTMGWWQGDAQPHEKRDAAAAFGANDQNVHWAFIRAAQTSLATLSVVPLQDVFGLDSSARMNTPSLSDGNWGWRYKRGLLTQDAAKTLSELAETTDRDELLLSGGNQQGNGERPEDFAA</sequence>
<evidence type="ECO:0000256" key="9">
    <source>
        <dbReference type="ARBA" id="ARBA00031501"/>
    </source>
</evidence>
<name>Q1IMY5_KORVE</name>
<dbReference type="PANTHER" id="PTHR32438">
    <property type="entry name" value="4-ALPHA-GLUCANOTRANSFERASE DPE1, CHLOROPLASTIC/AMYLOPLASTIC"/>
    <property type="match status" value="1"/>
</dbReference>
<evidence type="ECO:0000256" key="7">
    <source>
        <dbReference type="ARBA" id="ARBA00023277"/>
    </source>
</evidence>
<evidence type="ECO:0000256" key="4">
    <source>
        <dbReference type="ARBA" id="ARBA00020295"/>
    </source>
</evidence>
<reference evidence="12 13" key="1">
    <citation type="journal article" date="2009" name="Appl. Environ. Microbiol.">
        <title>Three genomes from the phylum Acidobacteria provide insight into the lifestyles of these microorganisms in soils.</title>
        <authorList>
            <person name="Ward N.L."/>
            <person name="Challacombe J.F."/>
            <person name="Janssen P.H."/>
            <person name="Henrissat B."/>
            <person name="Coutinho P.M."/>
            <person name="Wu M."/>
            <person name="Xie G."/>
            <person name="Haft D.H."/>
            <person name="Sait M."/>
            <person name="Badger J."/>
            <person name="Barabote R.D."/>
            <person name="Bradley B."/>
            <person name="Brettin T.S."/>
            <person name="Brinkac L.M."/>
            <person name="Bruce D."/>
            <person name="Creasy T."/>
            <person name="Daugherty S.C."/>
            <person name="Davidsen T.M."/>
            <person name="DeBoy R.T."/>
            <person name="Detter J.C."/>
            <person name="Dodson R.J."/>
            <person name="Durkin A.S."/>
            <person name="Ganapathy A."/>
            <person name="Gwinn-Giglio M."/>
            <person name="Han C.S."/>
            <person name="Khouri H."/>
            <person name="Kiss H."/>
            <person name="Kothari S.P."/>
            <person name="Madupu R."/>
            <person name="Nelson K.E."/>
            <person name="Nelson W.C."/>
            <person name="Paulsen I."/>
            <person name="Penn K."/>
            <person name="Ren Q."/>
            <person name="Rosovitz M.J."/>
            <person name="Selengut J.D."/>
            <person name="Shrivastava S."/>
            <person name="Sullivan S.A."/>
            <person name="Tapia R."/>
            <person name="Thompson L.S."/>
            <person name="Watkins K.L."/>
            <person name="Yang Q."/>
            <person name="Yu C."/>
            <person name="Zafar N."/>
            <person name="Zhou L."/>
            <person name="Kuske C.R."/>
        </authorList>
    </citation>
    <scope>NUCLEOTIDE SEQUENCE [LARGE SCALE GENOMIC DNA]</scope>
    <source>
        <strain evidence="12 13">Ellin345</strain>
    </source>
</reference>
<feature type="region of interest" description="Disordered" evidence="11">
    <location>
        <begin position="493"/>
        <end position="517"/>
    </location>
</feature>
<dbReference type="KEGG" id="aba:Acid345_2764"/>
<evidence type="ECO:0000256" key="6">
    <source>
        <dbReference type="ARBA" id="ARBA00022679"/>
    </source>
</evidence>
<dbReference type="PANTHER" id="PTHR32438:SF5">
    <property type="entry name" value="4-ALPHA-GLUCANOTRANSFERASE DPE1, CHLOROPLASTIC_AMYLOPLASTIC"/>
    <property type="match status" value="1"/>
</dbReference>
<dbReference type="NCBIfam" id="TIGR00217">
    <property type="entry name" value="malQ"/>
    <property type="match status" value="1"/>
</dbReference>
<dbReference type="NCBIfam" id="NF011080">
    <property type="entry name" value="PRK14508.1-3"/>
    <property type="match status" value="1"/>
</dbReference>
<dbReference type="Gene3D" id="3.20.20.80">
    <property type="entry name" value="Glycosidases"/>
    <property type="match status" value="1"/>
</dbReference>
<gene>
    <name evidence="12" type="ordered locus">Acid345_2764</name>
</gene>
<keyword evidence="5 10" id="KW-0328">Glycosyltransferase</keyword>
<protein>
    <recommendedName>
        <fullName evidence="4 10">4-alpha-glucanotransferase</fullName>
        <ecNumber evidence="3 10">2.4.1.25</ecNumber>
    </recommendedName>
    <alternativeName>
        <fullName evidence="8 10">Amylomaltase</fullName>
    </alternativeName>
    <alternativeName>
        <fullName evidence="9 10">Disproportionating enzyme</fullName>
    </alternativeName>
</protein>